<dbReference type="PANTHER" id="PTHR30118:SF14">
    <property type="entry name" value="LYSR FAMILY TRANSCRIPTIONAL REGULATOR"/>
    <property type="match status" value="1"/>
</dbReference>
<evidence type="ECO:0000256" key="4">
    <source>
        <dbReference type="ARBA" id="ARBA00023163"/>
    </source>
</evidence>
<dbReference type="InterPro" id="IPR050389">
    <property type="entry name" value="LysR-type_TF"/>
</dbReference>
<dbReference type="RefSeq" id="WP_050078164.1">
    <property type="nucleotide sequence ID" value="NZ_CABHYU010000223.1"/>
</dbReference>
<sequence length="304" mass="34848">MMTKQYLDLNLIRILCAVVETGTVTQAALRLDMGISAVSYALNKLRRYYSDALFFRSEEGMQPTAIALELYKVFKPALDALGQSVDKPDNLKPLLDKKTIRIRCNSLVEMRLSHQFLTSKELTTPPSLDFLYHLLNAKSRQEALRKKQTDIDIGQTIEDDSSIVKYPIYLHGTVLLCRKGHPRLGNTVTVEQLKSEKLVSWIPIQESLERETFVVAFDGYHLMNRTYRSSSLINLLLHVKMTDAVIFIPAPFADFCSQMLDLRAVDCPFLFEQIYNLNAYVHKTQKDDPAIQRIIQLLTQWCGR</sequence>
<keyword evidence="3" id="KW-0238">DNA-binding</keyword>
<accession>A0ABW9EYV2</accession>
<dbReference type="Gene3D" id="1.10.10.10">
    <property type="entry name" value="Winged helix-like DNA-binding domain superfamily/Winged helix DNA-binding domain"/>
    <property type="match status" value="1"/>
</dbReference>
<proteinExistence type="inferred from homology"/>
<dbReference type="InterPro" id="IPR005119">
    <property type="entry name" value="LysR_subst-bd"/>
</dbReference>
<protein>
    <submittedName>
        <fullName evidence="6">LysR family transcriptional regulator</fullName>
    </submittedName>
</protein>
<evidence type="ECO:0000259" key="5">
    <source>
        <dbReference type="PROSITE" id="PS50931"/>
    </source>
</evidence>
<organism evidence="6 7">
    <name type="scientific">Yersinia proxima</name>
    <dbReference type="NCBI Taxonomy" id="2890316"/>
    <lineage>
        <taxon>Bacteria</taxon>
        <taxon>Pseudomonadati</taxon>
        <taxon>Pseudomonadota</taxon>
        <taxon>Gammaproteobacteria</taxon>
        <taxon>Enterobacterales</taxon>
        <taxon>Yersiniaceae</taxon>
        <taxon>Yersinia</taxon>
    </lineage>
</organism>
<dbReference type="EMBL" id="JBBEST010000003">
    <property type="protein sequence ID" value="MFM1347097.1"/>
    <property type="molecule type" value="Genomic_DNA"/>
</dbReference>
<dbReference type="InterPro" id="IPR036388">
    <property type="entry name" value="WH-like_DNA-bd_sf"/>
</dbReference>
<name>A0ABW9EYV2_9GAMM</name>
<gene>
    <name evidence="6" type="ORF">WFP14_11050</name>
</gene>
<dbReference type="Pfam" id="PF03466">
    <property type="entry name" value="LysR_substrate"/>
    <property type="match status" value="1"/>
</dbReference>
<dbReference type="PROSITE" id="PS50931">
    <property type="entry name" value="HTH_LYSR"/>
    <property type="match status" value="1"/>
</dbReference>
<dbReference type="InterPro" id="IPR000847">
    <property type="entry name" value="LysR_HTH_N"/>
</dbReference>
<evidence type="ECO:0000256" key="2">
    <source>
        <dbReference type="ARBA" id="ARBA00023015"/>
    </source>
</evidence>
<keyword evidence="7" id="KW-1185">Reference proteome</keyword>
<dbReference type="SUPFAM" id="SSF46785">
    <property type="entry name" value="Winged helix' DNA-binding domain"/>
    <property type="match status" value="1"/>
</dbReference>
<comment type="similarity">
    <text evidence="1">Belongs to the LysR transcriptional regulatory family.</text>
</comment>
<dbReference type="PANTHER" id="PTHR30118">
    <property type="entry name" value="HTH-TYPE TRANSCRIPTIONAL REGULATOR LEUO-RELATED"/>
    <property type="match status" value="1"/>
</dbReference>
<keyword evidence="2" id="KW-0805">Transcription regulation</keyword>
<evidence type="ECO:0000256" key="3">
    <source>
        <dbReference type="ARBA" id="ARBA00023125"/>
    </source>
</evidence>
<dbReference type="Pfam" id="PF00126">
    <property type="entry name" value="HTH_1"/>
    <property type="match status" value="1"/>
</dbReference>
<comment type="caution">
    <text evidence="6">The sequence shown here is derived from an EMBL/GenBank/DDBJ whole genome shotgun (WGS) entry which is preliminary data.</text>
</comment>
<dbReference type="Gene3D" id="3.40.190.10">
    <property type="entry name" value="Periplasmic binding protein-like II"/>
    <property type="match status" value="2"/>
</dbReference>
<keyword evidence="4" id="KW-0804">Transcription</keyword>
<dbReference type="InterPro" id="IPR036390">
    <property type="entry name" value="WH_DNA-bd_sf"/>
</dbReference>
<dbReference type="Proteomes" id="UP001629523">
    <property type="component" value="Unassembled WGS sequence"/>
</dbReference>
<feature type="domain" description="HTH lysR-type" evidence="5">
    <location>
        <begin position="7"/>
        <end position="64"/>
    </location>
</feature>
<evidence type="ECO:0000313" key="6">
    <source>
        <dbReference type="EMBL" id="MFM1347097.1"/>
    </source>
</evidence>
<evidence type="ECO:0000256" key="1">
    <source>
        <dbReference type="ARBA" id="ARBA00009437"/>
    </source>
</evidence>
<dbReference type="SUPFAM" id="SSF53850">
    <property type="entry name" value="Periplasmic binding protein-like II"/>
    <property type="match status" value="1"/>
</dbReference>
<evidence type="ECO:0000313" key="7">
    <source>
        <dbReference type="Proteomes" id="UP001629523"/>
    </source>
</evidence>
<reference evidence="6 7" key="1">
    <citation type="journal article" date="2024" name="Infect. Genet. Evol.">
        <title>Characteristics and comparative genome analysis of Yersinia enterocolitica and related species associated with human infections in Switzerland 2019-2023.</title>
        <authorList>
            <person name="Stevens M.J.A."/>
            <person name="Horlbog J.A."/>
            <person name="Diethelm A."/>
            <person name="Stephan R."/>
            <person name="Nuesch-Inderbinen M."/>
        </authorList>
    </citation>
    <scope>NUCLEOTIDE SEQUENCE [LARGE SCALE GENOMIC DNA]</scope>
    <source>
        <strain evidence="6 7">N20-0302</strain>
    </source>
</reference>